<dbReference type="InterPro" id="IPR003806">
    <property type="entry name" value="ATP-grasp_PylC-type"/>
</dbReference>
<dbReference type="Gene3D" id="3.30.470.20">
    <property type="entry name" value="ATP-grasp fold, B domain"/>
    <property type="match status" value="1"/>
</dbReference>
<dbReference type="EMBL" id="MHKQ01000018">
    <property type="protein sequence ID" value="OGY93685.1"/>
    <property type="molecule type" value="Genomic_DNA"/>
</dbReference>
<accession>A0A1G2BX15</accession>
<evidence type="ECO:0000256" key="1">
    <source>
        <dbReference type="PROSITE-ProRule" id="PRU00409"/>
    </source>
</evidence>
<feature type="domain" description="ATP-grasp" evidence="2">
    <location>
        <begin position="121"/>
        <end position="317"/>
    </location>
</feature>
<protein>
    <recommendedName>
        <fullName evidence="2">ATP-grasp domain-containing protein</fullName>
    </recommendedName>
</protein>
<sequence length="430" mass="49116">MPGGIDGLMVGKKYIGTKFVFKYLVPRHKEEAVWSEKILAKRDLVYYDLSSSKLSMATLDFAALVKKSNVLKKIRAAGITHILSGHAVISSLENWARKNKLTLIAPDFKLVQNLENKLWFDNFLIKNNLPAPASQIWRFGQRKIAIKSPLVLQEPNSRGGEGTYFISQPAKLKKLFKAKKIKKGRRYLLRQFIRGTAYGITIFIGRDSIALSSLRVQCYGRQNKNNQKEFLGVQWVASQNLANKLKKTANQVFYVLAEKLRQNGYFGYANIDFIVKDFKVYILECNPRFSSASVQLLLFPENIGRLNSAQLFLEDLLINKTSSSFQFFGLPQSNFKGANLYIATKDKQRIQNYYQGGVYTLVNNKIKFIDPDITQLSRRGRSFIFYSDTQPGEILPKGVIIGWIISNFPLYNHSGEINSYGKIIVKHFKY</sequence>
<dbReference type="GO" id="GO:0046872">
    <property type="term" value="F:metal ion binding"/>
    <property type="evidence" value="ECO:0007669"/>
    <property type="project" value="InterPro"/>
</dbReference>
<dbReference type="InterPro" id="IPR011761">
    <property type="entry name" value="ATP-grasp"/>
</dbReference>
<organism evidence="3 4">
    <name type="scientific">Candidatus Komeilibacteria bacterium RIFOXYC1_FULL_37_11</name>
    <dbReference type="NCBI Taxonomy" id="1798555"/>
    <lineage>
        <taxon>Bacteria</taxon>
        <taxon>Candidatus Komeiliibacteriota</taxon>
    </lineage>
</organism>
<evidence type="ECO:0000313" key="4">
    <source>
        <dbReference type="Proteomes" id="UP000177626"/>
    </source>
</evidence>
<dbReference type="GO" id="GO:0005524">
    <property type="term" value="F:ATP binding"/>
    <property type="evidence" value="ECO:0007669"/>
    <property type="project" value="UniProtKB-UniRule"/>
</dbReference>
<dbReference type="SUPFAM" id="SSF56059">
    <property type="entry name" value="Glutathione synthetase ATP-binding domain-like"/>
    <property type="match status" value="1"/>
</dbReference>
<dbReference type="AlphaFoldDB" id="A0A1G2BX15"/>
<dbReference type="Proteomes" id="UP000177626">
    <property type="component" value="Unassembled WGS sequence"/>
</dbReference>
<reference evidence="3 4" key="1">
    <citation type="journal article" date="2016" name="Nat. Commun.">
        <title>Thousands of microbial genomes shed light on interconnected biogeochemical processes in an aquifer system.</title>
        <authorList>
            <person name="Anantharaman K."/>
            <person name="Brown C.T."/>
            <person name="Hug L.A."/>
            <person name="Sharon I."/>
            <person name="Castelle C.J."/>
            <person name="Probst A.J."/>
            <person name="Thomas B.C."/>
            <person name="Singh A."/>
            <person name="Wilkins M.J."/>
            <person name="Karaoz U."/>
            <person name="Brodie E.L."/>
            <person name="Williams K.H."/>
            <person name="Hubbard S.S."/>
            <person name="Banfield J.F."/>
        </authorList>
    </citation>
    <scope>NUCLEOTIDE SEQUENCE [LARGE SCALE GENOMIC DNA]</scope>
</reference>
<keyword evidence="1" id="KW-0067">ATP-binding</keyword>
<evidence type="ECO:0000259" key="2">
    <source>
        <dbReference type="PROSITE" id="PS50975"/>
    </source>
</evidence>
<gene>
    <name evidence="3" type="ORF">A2406_03910</name>
</gene>
<name>A0A1G2BX15_9BACT</name>
<dbReference type="Pfam" id="PF02655">
    <property type="entry name" value="ATP-grasp_3"/>
    <property type="match status" value="1"/>
</dbReference>
<comment type="caution">
    <text evidence="3">The sequence shown here is derived from an EMBL/GenBank/DDBJ whole genome shotgun (WGS) entry which is preliminary data.</text>
</comment>
<proteinExistence type="predicted"/>
<evidence type="ECO:0000313" key="3">
    <source>
        <dbReference type="EMBL" id="OGY93685.1"/>
    </source>
</evidence>
<dbReference type="PROSITE" id="PS50975">
    <property type="entry name" value="ATP_GRASP"/>
    <property type="match status" value="1"/>
</dbReference>
<keyword evidence="1" id="KW-0547">Nucleotide-binding</keyword>